<feature type="compositionally biased region" description="Low complexity" evidence="2">
    <location>
        <begin position="155"/>
        <end position="167"/>
    </location>
</feature>
<dbReference type="PROSITE" id="PS50048">
    <property type="entry name" value="ZN2_CY6_FUNGAL_2"/>
    <property type="match status" value="1"/>
</dbReference>
<dbReference type="Gene3D" id="4.10.240.10">
    <property type="entry name" value="Zn(2)-C6 fungal-type DNA-binding domain"/>
    <property type="match status" value="1"/>
</dbReference>
<dbReference type="InterPro" id="IPR001138">
    <property type="entry name" value="Zn2Cys6_DnaBD"/>
</dbReference>
<feature type="region of interest" description="Disordered" evidence="2">
    <location>
        <begin position="213"/>
        <end position="242"/>
    </location>
</feature>
<dbReference type="AlphaFoldDB" id="A0A2J6PNW4"/>
<dbReference type="PANTHER" id="PTHR47425:SF2">
    <property type="entry name" value="FARB-RELATED"/>
    <property type="match status" value="1"/>
</dbReference>
<dbReference type="Pfam" id="PF00172">
    <property type="entry name" value="Zn_clus"/>
    <property type="match status" value="1"/>
</dbReference>
<keyword evidence="1" id="KW-0539">Nucleus</keyword>
<feature type="compositionally biased region" description="Polar residues" evidence="2">
    <location>
        <begin position="215"/>
        <end position="241"/>
    </location>
</feature>
<feature type="compositionally biased region" description="Polar residues" evidence="2">
    <location>
        <begin position="131"/>
        <end position="153"/>
    </location>
</feature>
<dbReference type="SMART" id="SM00066">
    <property type="entry name" value="GAL4"/>
    <property type="match status" value="1"/>
</dbReference>
<dbReference type="PANTHER" id="PTHR47425">
    <property type="entry name" value="FARB-RELATED"/>
    <property type="match status" value="1"/>
</dbReference>
<dbReference type="GO" id="GO:0008270">
    <property type="term" value="F:zinc ion binding"/>
    <property type="evidence" value="ECO:0007669"/>
    <property type="project" value="InterPro"/>
</dbReference>
<keyword evidence="5" id="KW-1185">Reference proteome</keyword>
<dbReference type="OrthoDB" id="5121955at2759"/>
<organism evidence="4 5">
    <name type="scientific">Hyaloscypha hepaticicola</name>
    <dbReference type="NCBI Taxonomy" id="2082293"/>
    <lineage>
        <taxon>Eukaryota</taxon>
        <taxon>Fungi</taxon>
        <taxon>Dikarya</taxon>
        <taxon>Ascomycota</taxon>
        <taxon>Pezizomycotina</taxon>
        <taxon>Leotiomycetes</taxon>
        <taxon>Helotiales</taxon>
        <taxon>Hyaloscyphaceae</taxon>
        <taxon>Hyaloscypha</taxon>
    </lineage>
</organism>
<dbReference type="EMBL" id="KZ613511">
    <property type="protein sequence ID" value="PMD15720.1"/>
    <property type="molecule type" value="Genomic_DNA"/>
</dbReference>
<evidence type="ECO:0000256" key="2">
    <source>
        <dbReference type="SAM" id="MobiDB-lite"/>
    </source>
</evidence>
<accession>A0A2J6PNW4</accession>
<dbReference type="GO" id="GO:0000981">
    <property type="term" value="F:DNA-binding transcription factor activity, RNA polymerase II-specific"/>
    <property type="evidence" value="ECO:0007669"/>
    <property type="project" value="InterPro"/>
</dbReference>
<evidence type="ECO:0000259" key="3">
    <source>
        <dbReference type="PROSITE" id="PS50048"/>
    </source>
</evidence>
<proteinExistence type="predicted"/>
<dbReference type="STRING" id="1745343.A0A2J6PNW4"/>
<feature type="region of interest" description="Disordered" evidence="2">
    <location>
        <begin position="121"/>
        <end position="182"/>
    </location>
</feature>
<sequence length="693" mass="77208">MFAMGEQRSSGDREELSVLQKRKRASLACVACRERKVRCDAMDNYPNSCTNCALDQAPCTMAPRGRKQKTRSLSVDTMSLNSRGLHTGNFSSIYEGVFGDYSSTVAQTDAPTNIASAVEQEFDSDDHSADHATTNTPSTNPNLVFPATVSTWHPSLLSTSQSQSSTTRNQASPTPPSLSLEDFAGENALHGCNYGELLDHHLSSLLSDSSDKSTRTAQLRVSPSDSLSDALNTSPSPSDSYKTGPLYPWIQTWPTQDLGDNAWSDVISKKALSCPEWTIVQHLLRLYFQYLNPLLSVLKERDLYCLIHPDAQNDGIPTKPISLALFNAIMFAASSFVLKEDALAAGFSSIRSMSSAFFTRAKILYHLGCEDTAIGRAQICLLLSYRKTYGNYTFESEHFLFEAGRQLEEAKLPAILEEQEPPSTELTMWTRLYVSWALRMIYITLGTRRVTTLKKLMSINVPSIQISALNDDISFSWFLDAKTKRQLAQIFIANVALVRRIVPFCSFLIRKSPDAISGGRLHNSLAGGKSILALTEEVENMLADWSNEHALIFQPVEFLSQLNDDNRSAFLVQQSFLKMTYNYCVSTLHQLSLNYDTTISNWGARMKQLSREALWESICSTTNTLDQLLSEGLIRFLPLSALPCILIPFTCNNLFVKTTLQCNIVSIESLSTCAKSFRILRNDMKPPTSTWIS</sequence>
<dbReference type="InterPro" id="IPR036864">
    <property type="entry name" value="Zn2-C6_fun-type_DNA-bd_sf"/>
</dbReference>
<evidence type="ECO:0000313" key="5">
    <source>
        <dbReference type="Proteomes" id="UP000235672"/>
    </source>
</evidence>
<dbReference type="InterPro" id="IPR052761">
    <property type="entry name" value="Fungal_Detox/Toxin_TFs"/>
</dbReference>
<gene>
    <name evidence="4" type="ORF">NA56DRAFT_329421</name>
</gene>
<evidence type="ECO:0000256" key="1">
    <source>
        <dbReference type="ARBA" id="ARBA00023242"/>
    </source>
</evidence>
<evidence type="ECO:0000313" key="4">
    <source>
        <dbReference type="EMBL" id="PMD15720.1"/>
    </source>
</evidence>
<reference evidence="4 5" key="1">
    <citation type="submission" date="2016-05" db="EMBL/GenBank/DDBJ databases">
        <title>A degradative enzymes factory behind the ericoid mycorrhizal symbiosis.</title>
        <authorList>
            <consortium name="DOE Joint Genome Institute"/>
            <person name="Martino E."/>
            <person name="Morin E."/>
            <person name="Grelet G."/>
            <person name="Kuo A."/>
            <person name="Kohler A."/>
            <person name="Daghino S."/>
            <person name="Barry K."/>
            <person name="Choi C."/>
            <person name="Cichocki N."/>
            <person name="Clum A."/>
            <person name="Copeland A."/>
            <person name="Hainaut M."/>
            <person name="Haridas S."/>
            <person name="Labutti K."/>
            <person name="Lindquist E."/>
            <person name="Lipzen A."/>
            <person name="Khouja H.-R."/>
            <person name="Murat C."/>
            <person name="Ohm R."/>
            <person name="Olson A."/>
            <person name="Spatafora J."/>
            <person name="Veneault-Fourrey C."/>
            <person name="Henrissat B."/>
            <person name="Grigoriev I."/>
            <person name="Martin F."/>
            <person name="Perotto S."/>
        </authorList>
    </citation>
    <scope>NUCLEOTIDE SEQUENCE [LARGE SCALE GENOMIC DNA]</scope>
    <source>
        <strain evidence="4 5">UAMH 7357</strain>
    </source>
</reference>
<protein>
    <recommendedName>
        <fullName evidence="3">Zn(2)-C6 fungal-type domain-containing protein</fullName>
    </recommendedName>
</protein>
<dbReference type="PROSITE" id="PS00463">
    <property type="entry name" value="ZN2_CY6_FUNGAL_1"/>
    <property type="match status" value="1"/>
</dbReference>
<dbReference type="Proteomes" id="UP000235672">
    <property type="component" value="Unassembled WGS sequence"/>
</dbReference>
<dbReference type="SUPFAM" id="SSF57701">
    <property type="entry name" value="Zn2/Cys6 DNA-binding domain"/>
    <property type="match status" value="1"/>
</dbReference>
<dbReference type="CDD" id="cd00067">
    <property type="entry name" value="GAL4"/>
    <property type="match status" value="1"/>
</dbReference>
<dbReference type="CDD" id="cd12148">
    <property type="entry name" value="fungal_TF_MHR"/>
    <property type="match status" value="1"/>
</dbReference>
<name>A0A2J6PNW4_9HELO</name>
<feature type="domain" description="Zn(2)-C6 fungal-type" evidence="3">
    <location>
        <begin position="28"/>
        <end position="61"/>
    </location>
</feature>